<dbReference type="InterPro" id="IPR011108">
    <property type="entry name" value="RMMBL"/>
</dbReference>
<protein>
    <recommendedName>
        <fullName evidence="2">Cleavage and polyadenylation specificity factor subunit 2</fullName>
    </recommendedName>
    <alternativeName>
        <fullName evidence="2">Cleavage and polyadenylation specificity factor 100 kDa subunit</fullName>
    </alternativeName>
</protein>
<keyword evidence="2" id="KW-0539">Nucleus</keyword>
<keyword evidence="2" id="KW-0507">mRNA processing</keyword>
<name>A0AAW1U8S8_9CUCU</name>
<dbReference type="AlphaFoldDB" id="A0AAW1U8S8"/>
<comment type="caution">
    <text evidence="5">The sequence shown here is derived from an EMBL/GenBank/DDBJ whole genome shotgun (WGS) entry which is preliminary data.</text>
</comment>
<comment type="subcellular location">
    <subcellularLocation>
        <location evidence="2">Nucleus</location>
    </subcellularLocation>
</comment>
<evidence type="ECO:0000256" key="1">
    <source>
        <dbReference type="ARBA" id="ARBA00010624"/>
    </source>
</evidence>
<evidence type="ECO:0000313" key="5">
    <source>
        <dbReference type="EMBL" id="KAK9877498.1"/>
    </source>
</evidence>
<dbReference type="EMBL" id="JARQZJ010000042">
    <property type="protein sequence ID" value="KAK9877498.1"/>
    <property type="molecule type" value="Genomic_DNA"/>
</dbReference>
<gene>
    <name evidence="5" type="ORF">WA026_018609</name>
</gene>
<comment type="similarity">
    <text evidence="1 2">Belongs to the metallo-beta-lactamase superfamily. RNA-metabolizing metallo-beta-lactamase-like family. CPSF2/YSH1 subfamily.</text>
</comment>
<dbReference type="InterPro" id="IPR036866">
    <property type="entry name" value="RibonucZ/Hydroxyglut_hydro"/>
</dbReference>
<keyword evidence="6" id="KW-1185">Reference proteome</keyword>
<feature type="domain" description="Zn-dependent metallo-hydrolase RNA specificity" evidence="3">
    <location>
        <begin position="42"/>
        <end position="87"/>
    </location>
</feature>
<dbReference type="GO" id="GO:0003723">
    <property type="term" value="F:RNA binding"/>
    <property type="evidence" value="ECO:0007669"/>
    <property type="project" value="UniProtKB-KW"/>
</dbReference>
<evidence type="ECO:0000313" key="6">
    <source>
        <dbReference type="Proteomes" id="UP001431783"/>
    </source>
</evidence>
<dbReference type="SUPFAM" id="SSF56281">
    <property type="entry name" value="Metallo-hydrolase/oxidoreductase"/>
    <property type="match status" value="1"/>
</dbReference>
<reference evidence="5 6" key="1">
    <citation type="submission" date="2023-03" db="EMBL/GenBank/DDBJ databases">
        <title>Genome insight into feeding habits of ladybird beetles.</title>
        <authorList>
            <person name="Li H.-S."/>
            <person name="Huang Y.-H."/>
            <person name="Pang H."/>
        </authorList>
    </citation>
    <scope>NUCLEOTIDE SEQUENCE [LARGE SCALE GENOMIC DNA]</scope>
    <source>
        <strain evidence="5">SYSU_2023b</strain>
        <tissue evidence="5">Whole body</tissue>
    </source>
</reference>
<keyword evidence="2" id="KW-0694">RNA-binding</keyword>
<dbReference type="InterPro" id="IPR027075">
    <property type="entry name" value="CPSF2"/>
</dbReference>
<dbReference type="Pfam" id="PF07521">
    <property type="entry name" value="RMMBL"/>
    <property type="match status" value="1"/>
</dbReference>
<evidence type="ECO:0000256" key="2">
    <source>
        <dbReference type="RuleBase" id="RU365006"/>
    </source>
</evidence>
<dbReference type="PANTHER" id="PTHR45922:SF1">
    <property type="entry name" value="CLEAVAGE AND POLYADENYLATION SPECIFICITY FACTOR SUBUNIT 2"/>
    <property type="match status" value="1"/>
</dbReference>
<evidence type="ECO:0000259" key="3">
    <source>
        <dbReference type="Pfam" id="PF07521"/>
    </source>
</evidence>
<organism evidence="5 6">
    <name type="scientific">Henosepilachna vigintioctopunctata</name>
    <dbReference type="NCBI Taxonomy" id="420089"/>
    <lineage>
        <taxon>Eukaryota</taxon>
        <taxon>Metazoa</taxon>
        <taxon>Ecdysozoa</taxon>
        <taxon>Arthropoda</taxon>
        <taxon>Hexapoda</taxon>
        <taxon>Insecta</taxon>
        <taxon>Pterygota</taxon>
        <taxon>Neoptera</taxon>
        <taxon>Endopterygota</taxon>
        <taxon>Coleoptera</taxon>
        <taxon>Polyphaga</taxon>
        <taxon>Cucujiformia</taxon>
        <taxon>Coccinelloidea</taxon>
        <taxon>Coccinellidae</taxon>
        <taxon>Epilachninae</taxon>
        <taxon>Epilachnini</taxon>
        <taxon>Henosepilachna</taxon>
    </lineage>
</organism>
<proteinExistence type="inferred from homology"/>
<dbReference type="InterPro" id="IPR025069">
    <property type="entry name" value="Cpsf2_C"/>
</dbReference>
<dbReference type="GO" id="GO:0006398">
    <property type="term" value="P:mRNA 3'-end processing by stem-loop binding and cleavage"/>
    <property type="evidence" value="ECO:0007669"/>
    <property type="project" value="InterPro"/>
</dbReference>
<feature type="domain" description="Cleavage and polyadenylation specificity factor 2 C-terminal" evidence="4">
    <location>
        <begin position="96"/>
        <end position="232"/>
    </location>
</feature>
<accession>A0AAW1U8S8</accession>
<dbReference type="Proteomes" id="UP001431783">
    <property type="component" value="Unassembled WGS sequence"/>
</dbReference>
<dbReference type="Pfam" id="PF13299">
    <property type="entry name" value="CPSF100_C"/>
    <property type="match status" value="1"/>
</dbReference>
<evidence type="ECO:0000259" key="4">
    <source>
        <dbReference type="Pfam" id="PF13299"/>
    </source>
</evidence>
<sequence>MLADINPEGEDNKENVIIKKEEDVIIETPEIPSKCIELSRTVQVNCQVQYIDFEGRSDGESLLTILPQLRPQRIRGCLPVKGETVDCTSETHIYQVRLTDALVSQLNFQKASKETEVAWIDAQIVVREGQSDARRMNVDNEPMEIDEESKVLTLEPTSSSDYHDTVFINELKLSEFKQVLARCNITSEFSGGVLWCCNGTIAVRRVESGRVILEGCISEDYYKVRSILYEQFAIL</sequence>
<dbReference type="PANTHER" id="PTHR45922">
    <property type="entry name" value="CLEAVAGE AND POLYADENYLATION SPECIFICITY FACTOR SUBUNIT 2"/>
    <property type="match status" value="1"/>
</dbReference>
<dbReference type="GO" id="GO:0005847">
    <property type="term" value="C:mRNA cleavage and polyadenylation specificity factor complex"/>
    <property type="evidence" value="ECO:0007669"/>
    <property type="project" value="InterPro"/>
</dbReference>